<evidence type="ECO:0000313" key="1">
    <source>
        <dbReference type="EMBL" id="SYV90263.1"/>
    </source>
</evidence>
<accession>A0A3B0PKD9</accession>
<evidence type="ECO:0000313" key="2">
    <source>
        <dbReference type="Proteomes" id="UP000259864"/>
    </source>
</evidence>
<dbReference type="EMBL" id="LS991949">
    <property type="protein sequence ID" value="SYV90263.1"/>
    <property type="molecule type" value="Genomic_DNA"/>
</dbReference>
<gene>
    <name evidence="1" type="ORF">NCTC10135_00784</name>
</gene>
<feature type="non-terminal residue" evidence="1">
    <location>
        <position position="34"/>
    </location>
</feature>
<reference evidence="2" key="1">
    <citation type="submission" date="2018-06" db="EMBL/GenBank/DDBJ databases">
        <authorList>
            <consortium name="Pathogen Informatics"/>
        </authorList>
    </citation>
    <scope>NUCLEOTIDE SEQUENCE [LARGE SCALE GENOMIC DNA]</scope>
    <source>
        <strain evidence="2">NCTC10135</strain>
    </source>
</reference>
<dbReference type="KEGG" id="mala:NCTC10135_00784"/>
<dbReference type="AlphaFoldDB" id="A0A3B0PKD9"/>
<sequence>MKIASNITTDTFNFFAPIVFTKKIELINFDEENW</sequence>
<dbReference type="Proteomes" id="UP000259864">
    <property type="component" value="Chromosome 1"/>
</dbReference>
<organism evidence="1 2">
    <name type="scientific">Metamycoplasma alkalescens</name>
    <dbReference type="NCBI Taxonomy" id="45363"/>
    <lineage>
        <taxon>Bacteria</taxon>
        <taxon>Bacillati</taxon>
        <taxon>Mycoplasmatota</taxon>
        <taxon>Mycoplasmoidales</taxon>
        <taxon>Metamycoplasmataceae</taxon>
        <taxon>Metamycoplasma</taxon>
    </lineage>
</organism>
<protein>
    <submittedName>
        <fullName evidence="1">Uncharacterized protein</fullName>
    </submittedName>
</protein>
<name>A0A3B0PKD9_9BACT</name>
<proteinExistence type="predicted"/>